<dbReference type="CDD" id="cd06171">
    <property type="entry name" value="Sigma70_r4"/>
    <property type="match status" value="1"/>
</dbReference>
<dbReference type="SUPFAM" id="SSF88946">
    <property type="entry name" value="Sigma2 domain of RNA polymerase sigma factors"/>
    <property type="match status" value="1"/>
</dbReference>
<evidence type="ECO:0000256" key="2">
    <source>
        <dbReference type="ARBA" id="ARBA00023015"/>
    </source>
</evidence>
<feature type="domain" description="RNA polymerase sigma factor 70 region 4 type 2" evidence="7">
    <location>
        <begin position="121"/>
        <end position="172"/>
    </location>
</feature>
<dbReference type="Proteomes" id="UP001145087">
    <property type="component" value="Unassembled WGS sequence"/>
</dbReference>
<dbReference type="InterPro" id="IPR013324">
    <property type="entry name" value="RNA_pol_sigma_r3/r4-like"/>
</dbReference>
<keyword evidence="2" id="KW-0805">Transcription regulation</keyword>
<accession>A0A9X3J725</accession>
<reference evidence="8" key="1">
    <citation type="submission" date="2022-11" db="EMBL/GenBank/DDBJ databases">
        <title>Marilongibacter aestuarii gen. nov., sp. nov., isolated from tidal flat sediment.</title>
        <authorList>
            <person name="Jiayan W."/>
        </authorList>
    </citation>
    <scope>NUCLEOTIDE SEQUENCE</scope>
    <source>
        <strain evidence="8">Z1-6</strain>
    </source>
</reference>
<protein>
    <submittedName>
        <fullName evidence="8">Sigma-70 family RNA polymerase sigma factor</fullName>
    </submittedName>
</protein>
<dbReference type="GO" id="GO:0016987">
    <property type="term" value="F:sigma factor activity"/>
    <property type="evidence" value="ECO:0007669"/>
    <property type="project" value="UniProtKB-KW"/>
</dbReference>
<dbReference type="NCBIfam" id="TIGR02937">
    <property type="entry name" value="sigma70-ECF"/>
    <property type="match status" value="1"/>
</dbReference>
<dbReference type="EMBL" id="JAPOHD010000015">
    <property type="protein sequence ID" value="MCY1720255.1"/>
    <property type="molecule type" value="Genomic_DNA"/>
</dbReference>
<keyword evidence="3" id="KW-0731">Sigma factor</keyword>
<dbReference type="Gene3D" id="1.10.1740.10">
    <property type="match status" value="1"/>
</dbReference>
<evidence type="ECO:0000313" key="8">
    <source>
        <dbReference type="EMBL" id="MCY1720255.1"/>
    </source>
</evidence>
<dbReference type="InterPro" id="IPR014284">
    <property type="entry name" value="RNA_pol_sigma-70_dom"/>
</dbReference>
<dbReference type="GO" id="GO:0003677">
    <property type="term" value="F:DNA binding"/>
    <property type="evidence" value="ECO:0007669"/>
    <property type="project" value="UniProtKB-KW"/>
</dbReference>
<proteinExistence type="inferred from homology"/>
<dbReference type="Pfam" id="PF08281">
    <property type="entry name" value="Sigma70_r4_2"/>
    <property type="match status" value="1"/>
</dbReference>
<comment type="similarity">
    <text evidence="1">Belongs to the sigma-70 factor family. ECF subfamily.</text>
</comment>
<evidence type="ECO:0000259" key="6">
    <source>
        <dbReference type="Pfam" id="PF04542"/>
    </source>
</evidence>
<keyword evidence="9" id="KW-1185">Reference proteome</keyword>
<sequence length="194" mass="22197">MEVLYNHSEQKLVRLCKKGDAKAQFKLYKLYCKGMFNVAMRMTNNKSVTEDVLQDAFVKAFLEINKLKDEKAFGGWLKRIVINRCIDVSRKATLVFTDLEALQNQHLEIADDVDCETDPELIHNLIKKLPDGAREILVLRALEGFKHAEIGEKLGISESTAKTQFFRAKQLLAQMINENEGEHRKIFKGEAIKA</sequence>
<dbReference type="GO" id="GO:0006352">
    <property type="term" value="P:DNA-templated transcription initiation"/>
    <property type="evidence" value="ECO:0007669"/>
    <property type="project" value="InterPro"/>
</dbReference>
<evidence type="ECO:0000313" key="9">
    <source>
        <dbReference type="Proteomes" id="UP001145087"/>
    </source>
</evidence>
<keyword evidence="5" id="KW-0804">Transcription</keyword>
<dbReference type="PANTHER" id="PTHR43133:SF8">
    <property type="entry name" value="RNA POLYMERASE SIGMA FACTOR HI_1459-RELATED"/>
    <property type="match status" value="1"/>
</dbReference>
<keyword evidence="4" id="KW-0238">DNA-binding</keyword>
<dbReference type="InterPro" id="IPR013325">
    <property type="entry name" value="RNA_pol_sigma_r2"/>
</dbReference>
<dbReference type="InterPro" id="IPR013249">
    <property type="entry name" value="RNA_pol_sigma70_r4_t2"/>
</dbReference>
<comment type="caution">
    <text evidence="8">The sequence shown here is derived from an EMBL/GenBank/DDBJ whole genome shotgun (WGS) entry which is preliminary data.</text>
</comment>
<dbReference type="Gene3D" id="1.10.10.10">
    <property type="entry name" value="Winged helix-like DNA-binding domain superfamily/Winged helix DNA-binding domain"/>
    <property type="match status" value="1"/>
</dbReference>
<evidence type="ECO:0000259" key="7">
    <source>
        <dbReference type="Pfam" id="PF08281"/>
    </source>
</evidence>
<dbReference type="RefSeq" id="WP_343332589.1">
    <property type="nucleotide sequence ID" value="NZ_JAPOHD010000015.1"/>
</dbReference>
<dbReference type="SUPFAM" id="SSF88659">
    <property type="entry name" value="Sigma3 and sigma4 domains of RNA polymerase sigma factors"/>
    <property type="match status" value="1"/>
</dbReference>
<dbReference type="InterPro" id="IPR036388">
    <property type="entry name" value="WH-like_DNA-bd_sf"/>
</dbReference>
<organism evidence="8 9">
    <name type="scientific">Draconibacterium aestuarii</name>
    <dbReference type="NCBI Taxonomy" id="2998507"/>
    <lineage>
        <taxon>Bacteria</taxon>
        <taxon>Pseudomonadati</taxon>
        <taxon>Bacteroidota</taxon>
        <taxon>Bacteroidia</taxon>
        <taxon>Marinilabiliales</taxon>
        <taxon>Prolixibacteraceae</taxon>
        <taxon>Draconibacterium</taxon>
    </lineage>
</organism>
<dbReference type="InterPro" id="IPR007627">
    <property type="entry name" value="RNA_pol_sigma70_r2"/>
</dbReference>
<evidence type="ECO:0000256" key="1">
    <source>
        <dbReference type="ARBA" id="ARBA00010641"/>
    </source>
</evidence>
<name>A0A9X3J725_9BACT</name>
<dbReference type="Pfam" id="PF04542">
    <property type="entry name" value="Sigma70_r2"/>
    <property type="match status" value="1"/>
</dbReference>
<dbReference type="InterPro" id="IPR039425">
    <property type="entry name" value="RNA_pol_sigma-70-like"/>
</dbReference>
<evidence type="ECO:0000256" key="3">
    <source>
        <dbReference type="ARBA" id="ARBA00023082"/>
    </source>
</evidence>
<evidence type="ECO:0000256" key="5">
    <source>
        <dbReference type="ARBA" id="ARBA00023163"/>
    </source>
</evidence>
<evidence type="ECO:0000256" key="4">
    <source>
        <dbReference type="ARBA" id="ARBA00023125"/>
    </source>
</evidence>
<dbReference type="PANTHER" id="PTHR43133">
    <property type="entry name" value="RNA POLYMERASE ECF-TYPE SIGMA FACTO"/>
    <property type="match status" value="1"/>
</dbReference>
<feature type="domain" description="RNA polymerase sigma-70 region 2" evidence="6">
    <location>
        <begin position="27"/>
        <end position="92"/>
    </location>
</feature>
<dbReference type="AlphaFoldDB" id="A0A9X3J725"/>
<gene>
    <name evidence="8" type="ORF">OU798_07865</name>
</gene>